<keyword evidence="1" id="KW-1133">Transmembrane helix</keyword>
<evidence type="ECO:0000313" key="3">
    <source>
        <dbReference type="Proteomes" id="UP001330812"/>
    </source>
</evidence>
<keyword evidence="1" id="KW-0472">Membrane</keyword>
<keyword evidence="3" id="KW-1185">Reference proteome</keyword>
<feature type="transmembrane region" description="Helical" evidence="1">
    <location>
        <begin position="49"/>
        <end position="69"/>
    </location>
</feature>
<evidence type="ECO:0008006" key="4">
    <source>
        <dbReference type="Google" id="ProtNLM"/>
    </source>
</evidence>
<name>A0ABZ1I4M3_9PSEU</name>
<gene>
    <name evidence="2" type="ORF">VSH64_38695</name>
</gene>
<evidence type="ECO:0000313" key="2">
    <source>
        <dbReference type="EMBL" id="WSE28706.1"/>
    </source>
</evidence>
<dbReference type="EMBL" id="CP142149">
    <property type="protein sequence ID" value="WSE28706.1"/>
    <property type="molecule type" value="Genomic_DNA"/>
</dbReference>
<evidence type="ECO:0000256" key="1">
    <source>
        <dbReference type="SAM" id="Phobius"/>
    </source>
</evidence>
<sequence length="192" mass="19756">MREMQEFLEAVPPELLLDGPPDDADLLLQRTLRQIRTEASGARRRGRTLAATAAVVVAAAALGLGALIGQAGTTPPLLPAAAPDPDLAVAPHPAPLLLTGAAGPTHLTAEVTPVGAWARVEAHVQGLPDGTRCRMVIVAKDGTRQPTGGWQFWAAAKGPGAELYGSASVPASEIAAVTLEDMSGHEFVRTGV</sequence>
<accession>A0ABZ1I4M3</accession>
<dbReference type="RefSeq" id="WP_326567705.1">
    <property type="nucleotide sequence ID" value="NZ_CP142149.1"/>
</dbReference>
<organism evidence="2 3">
    <name type="scientific">Amycolatopsis rhabdoformis</name>
    <dbReference type="NCBI Taxonomy" id="1448059"/>
    <lineage>
        <taxon>Bacteria</taxon>
        <taxon>Bacillati</taxon>
        <taxon>Actinomycetota</taxon>
        <taxon>Actinomycetes</taxon>
        <taxon>Pseudonocardiales</taxon>
        <taxon>Pseudonocardiaceae</taxon>
        <taxon>Amycolatopsis</taxon>
    </lineage>
</organism>
<keyword evidence="1" id="KW-0812">Transmembrane</keyword>
<dbReference type="Proteomes" id="UP001330812">
    <property type="component" value="Chromosome"/>
</dbReference>
<reference evidence="2 3" key="1">
    <citation type="journal article" date="2015" name="Int. J. Syst. Evol. Microbiol.">
        <title>Amycolatopsis rhabdoformis sp. nov., an actinomycete isolated from a tropical forest soil.</title>
        <authorList>
            <person name="Souza W.R."/>
            <person name="Silva R.E."/>
            <person name="Goodfellow M."/>
            <person name="Busarakam K."/>
            <person name="Figueiro F.S."/>
            <person name="Ferreira D."/>
            <person name="Rodrigues-Filho E."/>
            <person name="Moraes L.A.B."/>
            <person name="Zucchi T.D."/>
        </authorList>
    </citation>
    <scope>NUCLEOTIDE SEQUENCE [LARGE SCALE GENOMIC DNA]</scope>
    <source>
        <strain evidence="2 3">NCIMB 14900</strain>
    </source>
</reference>
<protein>
    <recommendedName>
        <fullName evidence="4">Anti-sigma factor</fullName>
    </recommendedName>
</protein>
<proteinExistence type="predicted"/>